<accession>A0AB34K0J1</accession>
<evidence type="ECO:0000313" key="2">
    <source>
        <dbReference type="Proteomes" id="UP001515480"/>
    </source>
</evidence>
<name>A0AB34K0J1_PRYPA</name>
<dbReference type="AlphaFoldDB" id="A0AB34K0J1"/>
<dbReference type="CDD" id="cd09272">
    <property type="entry name" value="RNase_HI_RT_Ty1"/>
    <property type="match status" value="1"/>
</dbReference>
<dbReference type="Proteomes" id="UP001515480">
    <property type="component" value="Unassembled WGS sequence"/>
</dbReference>
<evidence type="ECO:0000313" key="1">
    <source>
        <dbReference type="EMBL" id="KAL1526631.1"/>
    </source>
</evidence>
<protein>
    <submittedName>
        <fullName evidence="1">Uncharacterized protein</fullName>
    </submittedName>
</protein>
<reference evidence="1 2" key="1">
    <citation type="journal article" date="2024" name="Science">
        <title>Giant polyketide synthase enzymes in the biosynthesis of giant marine polyether toxins.</title>
        <authorList>
            <person name="Fallon T.R."/>
            <person name="Shende V.V."/>
            <person name="Wierzbicki I.H."/>
            <person name="Pendleton A.L."/>
            <person name="Watervoot N.F."/>
            <person name="Auber R.P."/>
            <person name="Gonzalez D.J."/>
            <person name="Wisecaver J.H."/>
            <person name="Moore B.S."/>
        </authorList>
    </citation>
    <scope>NUCLEOTIDE SEQUENCE [LARGE SCALE GENOMIC DNA]</scope>
    <source>
        <strain evidence="1 2">12B1</strain>
    </source>
</reference>
<comment type="caution">
    <text evidence="1">The sequence shown here is derived from an EMBL/GenBank/DDBJ whole genome shotgun (WGS) entry which is preliminary data.</text>
</comment>
<keyword evidence="2" id="KW-1185">Reference proteome</keyword>
<dbReference type="EMBL" id="JBGBPQ010000003">
    <property type="protein sequence ID" value="KAL1526631.1"/>
    <property type="molecule type" value="Genomic_DNA"/>
</dbReference>
<gene>
    <name evidence="1" type="ORF">AB1Y20_015335</name>
</gene>
<proteinExistence type="predicted"/>
<organism evidence="1 2">
    <name type="scientific">Prymnesium parvum</name>
    <name type="common">Toxic golden alga</name>
    <dbReference type="NCBI Taxonomy" id="97485"/>
    <lineage>
        <taxon>Eukaryota</taxon>
        <taxon>Haptista</taxon>
        <taxon>Haptophyta</taxon>
        <taxon>Prymnesiophyceae</taxon>
        <taxon>Prymnesiales</taxon>
        <taxon>Prymnesiaceae</taxon>
        <taxon>Prymnesium</taxon>
    </lineage>
</organism>
<sequence>MALSEAAKEAVYLRNFLDDLGFHAAEATALSTDNSAAQKLAYNPEHHERVKHIDRRHFYIRDLVEDHVLTVPYVATASNMADLFTKPLAASVFFPLRNAIMNHVSTGFHAPPAVARAGGSSQSNRDS</sequence>